<reference evidence="1" key="1">
    <citation type="journal article" date="2022" name="bioRxiv">
        <title>Population genetic analysis of Ophidiomyces ophidiicola, the causative agent of snake fungal disease, indicates recent introductions to the USA.</title>
        <authorList>
            <person name="Ladner J.T."/>
            <person name="Palmer J.M."/>
            <person name="Ettinger C.L."/>
            <person name="Stajich J.E."/>
            <person name="Farrell T.M."/>
            <person name="Glorioso B.M."/>
            <person name="Lawson B."/>
            <person name="Price S.J."/>
            <person name="Stengle A.G."/>
            <person name="Grear D.A."/>
            <person name="Lorch J.M."/>
        </authorList>
    </citation>
    <scope>NUCLEOTIDE SEQUENCE</scope>
    <source>
        <strain evidence="1">NWHC 24266-5</strain>
    </source>
</reference>
<sequence>MIPLGELSKLLANRFAAKCFTPLELTHFKDNFDSQALHENEFYYWNEEILSRFLGIPDGAGEKASPDTDTILDAGPVIFRMVSYLGAFPFHNTMAPSVLTYDAILKVVVLLTERYGRVLRRGKGDRVKLLFGSLADVGRVGAKSFEDAQNYKDNGLVNGDLNNTHKHTPGFDIDAPTNDEDEDDNDDDDDDLALTALESLDATEVFKYDHRINRNVYKARISVGTFRRLLALLLVIAPLHPLGTTACLITNHNGESIDTLQAQIDSILAAFGDNVNENGISYRTFSDIITTSLPYLFDPLTPLFEHFLFSKNLDLSRKKKPTHTDENQEQPSSSSPLYPPNMEPIFLPGTFEPSIMNLTLLSHISFFLSTSSPIPNLFRNATRLHPVFSSIFHGESLTAFSHHVLTWQAPSLLIVKGEIRSSNNDTVLLGAYLPEPWKQSTRTPSRRISGSSDACVFPCLFQLLPTHTVLQANPFFKSLKSNMPVVSFSTNSGIALGCVIPPTSRTSLNNELQPRPSGGGSLIIDPALENAKFIVSEGVNRDGVFLSPSYSHASPSSLSTSAASTTTCISIHSMEVWGIVPSQADISADLDPEASKDAVAMQRAMWNFEAKEAERRRTIHLKVGGGDSEAQSGRALLEMAGIIGDGHYHSPRKQ</sequence>
<organism evidence="1">
    <name type="scientific">Ophidiomyces ophidiicola</name>
    <dbReference type="NCBI Taxonomy" id="1387563"/>
    <lineage>
        <taxon>Eukaryota</taxon>
        <taxon>Fungi</taxon>
        <taxon>Dikarya</taxon>
        <taxon>Ascomycota</taxon>
        <taxon>Pezizomycotina</taxon>
        <taxon>Eurotiomycetes</taxon>
        <taxon>Eurotiomycetidae</taxon>
        <taxon>Onygenales</taxon>
        <taxon>Onygenaceae</taxon>
        <taxon>Ophidiomyces</taxon>
    </lineage>
</organism>
<accession>A0ACB8UZC5</accession>
<proteinExistence type="predicted"/>
<name>A0ACB8UZC5_9EURO</name>
<gene>
    <name evidence="1" type="primary">RTC5</name>
    <name evidence="1" type="ORF">LOY88_002356</name>
</gene>
<comment type="caution">
    <text evidence="1">The sequence shown here is derived from an EMBL/GenBank/DDBJ whole genome shotgun (WGS) entry which is preliminary data.</text>
</comment>
<protein>
    <submittedName>
        <fullName evidence="1">Restriction of telomere capping protein 5</fullName>
    </submittedName>
</protein>
<dbReference type="EMBL" id="JALBCA010000027">
    <property type="protein sequence ID" value="KAI2388982.1"/>
    <property type="molecule type" value="Genomic_DNA"/>
</dbReference>
<evidence type="ECO:0000313" key="1">
    <source>
        <dbReference type="EMBL" id="KAI2388982.1"/>
    </source>
</evidence>